<evidence type="ECO:0000313" key="2">
    <source>
        <dbReference type="Proteomes" id="UP000028530"/>
    </source>
</evidence>
<dbReference type="EMBL" id="CP013124">
    <property type="protein sequence ID" value="ALN18472.1"/>
    <property type="molecule type" value="Genomic_DNA"/>
</dbReference>
<dbReference type="Proteomes" id="UP000028530">
    <property type="component" value="Chromosome"/>
</dbReference>
<evidence type="ECO:0000313" key="1">
    <source>
        <dbReference type="EMBL" id="ALN18472.1"/>
    </source>
</evidence>
<accession>A0ABN4IRV6</accession>
<reference evidence="1 2" key="1">
    <citation type="submission" date="2015-11" db="EMBL/GenBank/DDBJ databases">
        <authorList>
            <person name="Chong T.M."/>
            <person name="Chan K.G."/>
            <person name="Dessaux Y."/>
        </authorList>
    </citation>
    <scope>NUCLEOTIDE SEQUENCE [LARGE SCALE GENOMIC DNA]</scope>
    <source>
        <strain evidence="1 2">S5.2</strain>
    </source>
</reference>
<organism evidence="1 2">
    <name type="scientific">Ectopseudomonas mendocina S5.2</name>
    <dbReference type="NCBI Taxonomy" id="1225174"/>
    <lineage>
        <taxon>Bacteria</taxon>
        <taxon>Pseudomonadati</taxon>
        <taxon>Pseudomonadota</taxon>
        <taxon>Gammaproteobacteria</taxon>
        <taxon>Pseudomonadales</taxon>
        <taxon>Pseudomonadaceae</taxon>
        <taxon>Ectopseudomonas</taxon>
    </lineage>
</organism>
<gene>
    <name evidence="1" type="ORF">DW68_007480</name>
</gene>
<sequence>MQLLRPHSLFWPAAQKREWVSIAARHDEVEEVMQVQWRRTQVVVIFIYPDQQRGNTMGDKFFPDGPTGTETIVYRAFRGYWVGPDRDAGFGIQLPSDLVALDEDADQHSTQWGIWCSRAINRFYALIYDPHPGRMKWYGFRLRAKSPAQARLELSEHLDESDE</sequence>
<proteinExistence type="predicted"/>
<protein>
    <submittedName>
        <fullName evidence="1">Uncharacterized protein</fullName>
    </submittedName>
</protein>
<keyword evidence="2" id="KW-1185">Reference proteome</keyword>
<name>A0ABN4IRV6_ECTME</name>